<dbReference type="Proteomes" id="UP000052978">
    <property type="component" value="Unassembled WGS sequence"/>
</dbReference>
<evidence type="ECO:0000313" key="3">
    <source>
        <dbReference type="Proteomes" id="UP000052978"/>
    </source>
</evidence>
<accession>S7QCS7</accession>
<dbReference type="AlphaFoldDB" id="S7QCS7"/>
<gene>
    <name evidence="2" type="ORF">D623_10019806</name>
</gene>
<feature type="region of interest" description="Disordered" evidence="1">
    <location>
        <begin position="72"/>
        <end position="121"/>
    </location>
</feature>
<feature type="compositionally biased region" description="Polar residues" evidence="1">
    <location>
        <begin position="7"/>
        <end position="22"/>
    </location>
</feature>
<dbReference type="EMBL" id="KE164590">
    <property type="protein sequence ID" value="EPQ18947.1"/>
    <property type="molecule type" value="Genomic_DNA"/>
</dbReference>
<protein>
    <submittedName>
        <fullName evidence="2">Uncharacterized protein</fullName>
    </submittedName>
</protein>
<evidence type="ECO:0000256" key="1">
    <source>
        <dbReference type="SAM" id="MobiDB-lite"/>
    </source>
</evidence>
<name>S7QCS7_MYOBR</name>
<evidence type="ECO:0000313" key="2">
    <source>
        <dbReference type="EMBL" id="EPQ18947.1"/>
    </source>
</evidence>
<reference evidence="2 3" key="1">
    <citation type="journal article" date="2013" name="Nat. Commun.">
        <title>Genome analysis reveals insights into physiology and longevity of the Brandt's bat Myotis brandtii.</title>
        <authorList>
            <person name="Seim I."/>
            <person name="Fang X."/>
            <person name="Xiong Z."/>
            <person name="Lobanov A.V."/>
            <person name="Huang Z."/>
            <person name="Ma S."/>
            <person name="Feng Y."/>
            <person name="Turanov A.A."/>
            <person name="Zhu Y."/>
            <person name="Lenz T.L."/>
            <person name="Gerashchenko M.V."/>
            <person name="Fan D."/>
            <person name="Hee Yim S."/>
            <person name="Yao X."/>
            <person name="Jordan D."/>
            <person name="Xiong Y."/>
            <person name="Ma Y."/>
            <person name="Lyapunov A.N."/>
            <person name="Chen G."/>
            <person name="Kulakova O.I."/>
            <person name="Sun Y."/>
            <person name="Lee S.G."/>
            <person name="Bronson R.T."/>
            <person name="Moskalev A.A."/>
            <person name="Sunyaev S.R."/>
            <person name="Zhang G."/>
            <person name="Krogh A."/>
            <person name="Wang J."/>
            <person name="Gladyshev V.N."/>
        </authorList>
    </citation>
    <scope>NUCLEOTIDE SEQUENCE [LARGE SCALE GENOMIC DNA]</scope>
</reference>
<feature type="compositionally biased region" description="Low complexity" evidence="1">
    <location>
        <begin position="81"/>
        <end position="106"/>
    </location>
</feature>
<keyword evidence="3" id="KW-1185">Reference proteome</keyword>
<organism evidence="2 3">
    <name type="scientific">Myotis brandtii</name>
    <name type="common">Brandt's bat</name>
    <dbReference type="NCBI Taxonomy" id="109478"/>
    <lineage>
        <taxon>Eukaryota</taxon>
        <taxon>Metazoa</taxon>
        <taxon>Chordata</taxon>
        <taxon>Craniata</taxon>
        <taxon>Vertebrata</taxon>
        <taxon>Euteleostomi</taxon>
        <taxon>Mammalia</taxon>
        <taxon>Eutheria</taxon>
        <taxon>Laurasiatheria</taxon>
        <taxon>Chiroptera</taxon>
        <taxon>Yangochiroptera</taxon>
        <taxon>Vespertilionidae</taxon>
        <taxon>Myotis</taxon>
    </lineage>
</organism>
<sequence>MNLFLRKSTSQGLVSGQAASRHSSGDASPGGGGSLHVIEPELLLHVAMGHLAERLLVVLHELEDGRQLLFLNSAGRKDTGGESSEPRGPGSPPGAGSAARASRTAENSTPTSPLRTQGGVV</sequence>
<feature type="region of interest" description="Disordered" evidence="1">
    <location>
        <begin position="1"/>
        <end position="36"/>
    </location>
</feature>
<proteinExistence type="predicted"/>